<name>A0ABP4JWD7_9ACTN</name>
<comment type="caution">
    <text evidence="2">The sequence shown here is derived from an EMBL/GenBank/DDBJ whole genome shotgun (WGS) entry which is preliminary data.</text>
</comment>
<evidence type="ECO:0000313" key="3">
    <source>
        <dbReference type="Proteomes" id="UP001500973"/>
    </source>
</evidence>
<sequence>MGTQSVLLAATVDELRHGLLAALTAWQTYALVAASVWGLLLIQSAFQQGPLAAGMTVMDATEPAVAVIVGTVLFGESLRTGWPLSAATLAGLLLVAAGIVRLDTSPVIAALHRREG</sequence>
<dbReference type="SUPFAM" id="SSF103481">
    <property type="entry name" value="Multidrug resistance efflux transporter EmrE"/>
    <property type="match status" value="1"/>
</dbReference>
<accession>A0ABP4JWD7</accession>
<reference evidence="3" key="1">
    <citation type="journal article" date="2019" name="Int. J. Syst. Evol. Microbiol.">
        <title>The Global Catalogue of Microorganisms (GCM) 10K type strain sequencing project: providing services to taxonomists for standard genome sequencing and annotation.</title>
        <authorList>
            <consortium name="The Broad Institute Genomics Platform"/>
            <consortium name="The Broad Institute Genome Sequencing Center for Infectious Disease"/>
            <person name="Wu L."/>
            <person name="Ma J."/>
        </authorList>
    </citation>
    <scope>NUCLEOTIDE SEQUENCE [LARGE SCALE GENOMIC DNA]</scope>
    <source>
        <strain evidence="3">JCM 11756</strain>
    </source>
</reference>
<feature type="transmembrane region" description="Helical" evidence="1">
    <location>
        <begin position="81"/>
        <end position="100"/>
    </location>
</feature>
<dbReference type="PANTHER" id="PTHR40761:SF1">
    <property type="entry name" value="CONSERVED INTEGRAL MEMBRANE ALANINE VALINE AND LEUCINE RICH PROTEIN-RELATED"/>
    <property type="match status" value="1"/>
</dbReference>
<dbReference type="PANTHER" id="PTHR40761">
    <property type="entry name" value="CONSERVED INTEGRAL MEMBRANE ALANINE VALINE AND LEUCINE RICH PROTEIN-RELATED"/>
    <property type="match status" value="1"/>
</dbReference>
<gene>
    <name evidence="2" type="ORF">GCM10009601_47270</name>
</gene>
<feature type="transmembrane region" description="Helical" evidence="1">
    <location>
        <begin position="54"/>
        <end position="75"/>
    </location>
</feature>
<evidence type="ECO:0000256" key="1">
    <source>
        <dbReference type="SAM" id="Phobius"/>
    </source>
</evidence>
<evidence type="ECO:0000313" key="2">
    <source>
        <dbReference type="EMBL" id="GAA1430267.1"/>
    </source>
</evidence>
<proteinExistence type="predicted"/>
<dbReference type="InterPro" id="IPR037185">
    <property type="entry name" value="EmrE-like"/>
</dbReference>
<evidence type="ECO:0008006" key="4">
    <source>
        <dbReference type="Google" id="ProtNLM"/>
    </source>
</evidence>
<keyword evidence="1" id="KW-0812">Transmembrane</keyword>
<dbReference type="Proteomes" id="UP001500973">
    <property type="component" value="Unassembled WGS sequence"/>
</dbReference>
<keyword evidence="3" id="KW-1185">Reference proteome</keyword>
<organism evidence="2 3">
    <name type="scientific">Streptomyces thermospinosisporus</name>
    <dbReference type="NCBI Taxonomy" id="161482"/>
    <lineage>
        <taxon>Bacteria</taxon>
        <taxon>Bacillati</taxon>
        <taxon>Actinomycetota</taxon>
        <taxon>Actinomycetes</taxon>
        <taxon>Kitasatosporales</taxon>
        <taxon>Streptomycetaceae</taxon>
        <taxon>Streptomyces</taxon>
    </lineage>
</organism>
<protein>
    <recommendedName>
        <fullName evidence="4">DMT family transporter</fullName>
    </recommendedName>
</protein>
<dbReference type="EMBL" id="BAAAIZ010000077">
    <property type="protein sequence ID" value="GAA1430267.1"/>
    <property type="molecule type" value="Genomic_DNA"/>
</dbReference>
<keyword evidence="1" id="KW-0472">Membrane</keyword>
<feature type="transmembrane region" description="Helical" evidence="1">
    <location>
        <begin position="20"/>
        <end position="42"/>
    </location>
</feature>
<keyword evidence="1" id="KW-1133">Transmembrane helix</keyword>